<accession>A0A318IUI5</accession>
<keyword evidence="4" id="KW-1185">Reference proteome</keyword>
<evidence type="ECO:0000313" key="2">
    <source>
        <dbReference type="EMBL" id="PXX38854.1"/>
    </source>
</evidence>
<dbReference type="AlphaFoldDB" id="A0A318IUI5"/>
<evidence type="ECO:0000313" key="4">
    <source>
        <dbReference type="Proteomes" id="UP000248395"/>
    </source>
</evidence>
<organism evidence="2 4">
    <name type="scientific">Aquitalea magnusonii</name>
    <dbReference type="NCBI Taxonomy" id="332411"/>
    <lineage>
        <taxon>Bacteria</taxon>
        <taxon>Pseudomonadati</taxon>
        <taxon>Pseudomonadota</taxon>
        <taxon>Betaproteobacteria</taxon>
        <taxon>Neisseriales</taxon>
        <taxon>Chromobacteriaceae</taxon>
        <taxon>Aquitalea</taxon>
    </lineage>
</organism>
<sequence>MSEEKNELQQDRTLTDADVDAIIDRTFDRFRINVGGGVLALAWKGVIVFIVVVAYYGWKKGGG</sequence>
<gene>
    <name evidence="3" type="ORF">DFR38_11862</name>
    <name evidence="2" type="ORF">DFR38_1312</name>
</gene>
<feature type="transmembrane region" description="Helical" evidence="1">
    <location>
        <begin position="34"/>
        <end position="58"/>
    </location>
</feature>
<dbReference type="OrthoDB" id="9182638at2"/>
<evidence type="ECO:0000313" key="3">
    <source>
        <dbReference type="EMBL" id="PXX42781.1"/>
    </source>
</evidence>
<proteinExistence type="predicted"/>
<comment type="caution">
    <text evidence="2">The sequence shown here is derived from an EMBL/GenBank/DDBJ whole genome shotgun (WGS) entry which is preliminary data.</text>
</comment>
<name>A0A318IUI5_9NEIS</name>
<keyword evidence="1" id="KW-1133">Transmembrane helix</keyword>
<dbReference type="EMBL" id="QJKC01000031">
    <property type="protein sequence ID" value="PXX38854.1"/>
    <property type="molecule type" value="Genomic_DNA"/>
</dbReference>
<reference evidence="2 4" key="1">
    <citation type="submission" date="2018-05" db="EMBL/GenBank/DDBJ databases">
        <title>Genomic Encyclopedia of Type Strains, Phase IV (KMG-IV): sequencing the most valuable type-strain genomes for metagenomic binning, comparative biology and taxonomic classification.</title>
        <authorList>
            <person name="Goeker M."/>
        </authorList>
    </citation>
    <scope>NUCLEOTIDE SEQUENCE [LARGE SCALE GENOMIC DNA]</scope>
    <source>
        <strain evidence="2 4">DSM 25134</strain>
    </source>
</reference>
<dbReference type="Proteomes" id="UP000248395">
    <property type="component" value="Unassembled WGS sequence"/>
</dbReference>
<protein>
    <submittedName>
        <fullName evidence="2">Uncharacterized protein</fullName>
    </submittedName>
</protein>
<evidence type="ECO:0000256" key="1">
    <source>
        <dbReference type="SAM" id="Phobius"/>
    </source>
</evidence>
<dbReference type="EMBL" id="QJKC01000018">
    <property type="protein sequence ID" value="PXX42781.1"/>
    <property type="molecule type" value="Genomic_DNA"/>
</dbReference>
<dbReference type="RefSeq" id="WP_059286275.1">
    <property type="nucleotide sequence ID" value="NZ_LNQU01000069.1"/>
</dbReference>
<keyword evidence="1" id="KW-0472">Membrane</keyword>
<keyword evidence="1" id="KW-0812">Transmembrane</keyword>